<evidence type="ECO:0000313" key="1">
    <source>
        <dbReference type="EMBL" id="EDM29132.1"/>
    </source>
</evidence>
<dbReference type="AlphaFoldDB" id="A6DHP9"/>
<reference evidence="1 2" key="1">
    <citation type="journal article" date="2010" name="J. Bacteriol.">
        <title>Genome sequence of Lentisphaera araneosa HTCC2155T, the type species of the order Lentisphaerales in the phylum Lentisphaerae.</title>
        <authorList>
            <person name="Thrash J.C."/>
            <person name="Cho J.C."/>
            <person name="Vergin K.L."/>
            <person name="Morris R.M."/>
            <person name="Giovannoni S.J."/>
        </authorList>
    </citation>
    <scope>NUCLEOTIDE SEQUENCE [LARGE SCALE GENOMIC DNA]</scope>
    <source>
        <strain evidence="1 2">HTCC2155</strain>
    </source>
</reference>
<evidence type="ECO:0000313" key="2">
    <source>
        <dbReference type="Proteomes" id="UP000004947"/>
    </source>
</evidence>
<dbReference type="STRING" id="313628.LNTAR_14987"/>
<dbReference type="Proteomes" id="UP000004947">
    <property type="component" value="Unassembled WGS sequence"/>
</dbReference>
<comment type="caution">
    <text evidence="1">The sequence shown here is derived from an EMBL/GenBank/DDBJ whole genome shotgun (WGS) entry which is preliminary data.</text>
</comment>
<proteinExistence type="predicted"/>
<accession>A6DHP9</accession>
<keyword evidence="2" id="KW-1185">Reference proteome</keyword>
<sequence>MKNEQSKHRELSELEKQVLEMRKTAKTLEDFQVINDLKEASRIKNAQRVLQEMMPEILESSRAQEILLHDIAFKTAHKEYHDARVQGKSAEELLSLNKRLHHAAELNEKVLKND</sequence>
<protein>
    <submittedName>
        <fullName evidence="1">Uncharacterized protein</fullName>
    </submittedName>
</protein>
<name>A6DHP9_9BACT</name>
<gene>
    <name evidence="1" type="ORF">LNTAR_14987</name>
</gene>
<organism evidence="1 2">
    <name type="scientific">Lentisphaera araneosa HTCC2155</name>
    <dbReference type="NCBI Taxonomy" id="313628"/>
    <lineage>
        <taxon>Bacteria</taxon>
        <taxon>Pseudomonadati</taxon>
        <taxon>Lentisphaerota</taxon>
        <taxon>Lentisphaeria</taxon>
        <taxon>Lentisphaerales</taxon>
        <taxon>Lentisphaeraceae</taxon>
        <taxon>Lentisphaera</taxon>
    </lineage>
</organism>
<dbReference type="EMBL" id="ABCK01000003">
    <property type="protein sequence ID" value="EDM29132.1"/>
    <property type="molecule type" value="Genomic_DNA"/>
</dbReference>
<dbReference type="RefSeq" id="WP_007277434.1">
    <property type="nucleotide sequence ID" value="NZ_ABCK01000003.1"/>
</dbReference>